<dbReference type="RefSeq" id="XP_073562485.1">
    <property type="nucleotide sequence ID" value="XM_073698969.1"/>
</dbReference>
<organism evidence="1 2">
    <name type="scientific">Trichoderma ghanense</name>
    <dbReference type="NCBI Taxonomy" id="65468"/>
    <lineage>
        <taxon>Eukaryota</taxon>
        <taxon>Fungi</taxon>
        <taxon>Dikarya</taxon>
        <taxon>Ascomycota</taxon>
        <taxon>Pezizomycotina</taxon>
        <taxon>Sordariomycetes</taxon>
        <taxon>Hypocreomycetidae</taxon>
        <taxon>Hypocreales</taxon>
        <taxon>Hypocreaceae</taxon>
        <taxon>Trichoderma</taxon>
    </lineage>
</organism>
<dbReference type="GeneID" id="300573419"/>
<name>A0ABY2HF81_9HYPO</name>
<dbReference type="Proteomes" id="UP001642720">
    <property type="component" value="Unassembled WGS sequence"/>
</dbReference>
<evidence type="ECO:0008006" key="3">
    <source>
        <dbReference type="Google" id="ProtNLM"/>
    </source>
</evidence>
<protein>
    <recommendedName>
        <fullName evidence="3">SSCRP protein</fullName>
    </recommendedName>
</protein>
<evidence type="ECO:0000313" key="1">
    <source>
        <dbReference type="EMBL" id="TFB06284.1"/>
    </source>
</evidence>
<gene>
    <name evidence="1" type="ORF">CCMA1212_001547</name>
</gene>
<reference evidence="1 2" key="1">
    <citation type="submission" date="2018-01" db="EMBL/GenBank/DDBJ databases">
        <title>Genome characterization of the sugarcane-associated fungus Trichoderma ghanense CCMA-1212 and their application in lignocelulose bioconversion.</title>
        <authorList>
            <person name="Steindorff A.S."/>
            <person name="Mendes T.D."/>
            <person name="Vilela E.S.D."/>
            <person name="Rodrigues D.S."/>
            <person name="Formighieri E.F."/>
            <person name="Melo I.S."/>
            <person name="Favaro L.C.L."/>
        </authorList>
    </citation>
    <scope>NUCLEOTIDE SEQUENCE [LARGE SCALE GENOMIC DNA]</scope>
    <source>
        <strain evidence="1 2">CCMA-1212</strain>
    </source>
</reference>
<dbReference type="EMBL" id="PPTA01000002">
    <property type="protein sequence ID" value="TFB06284.1"/>
    <property type="molecule type" value="Genomic_DNA"/>
</dbReference>
<evidence type="ECO:0000313" key="2">
    <source>
        <dbReference type="Proteomes" id="UP001642720"/>
    </source>
</evidence>
<sequence>MCTYTDALYRCGCCGPPVCYTSCSHIMSELDRINHPEAWEGDGLTQLPFDMADECVPNWHNAILVPEEAVCDHYLGGGCLPEQRVPDWLASTVVWPDQTLEGLVNNVEWLENHVDWQEYNVGWSEFGVEWTGDNAEWQGYNFASPEYNSILPEDNSSLPGYGPAWSEYGPPWPTYDPTND</sequence>
<proteinExistence type="predicted"/>
<accession>A0ABY2HF81</accession>
<comment type="caution">
    <text evidence="1">The sequence shown here is derived from an EMBL/GenBank/DDBJ whole genome shotgun (WGS) entry which is preliminary data.</text>
</comment>
<keyword evidence="2" id="KW-1185">Reference proteome</keyword>